<reference evidence="2 3" key="1">
    <citation type="submission" date="2018-11" db="EMBL/GenBank/DDBJ databases">
        <title>Genome sequence and assembly of Colletotrichum spinosum.</title>
        <authorList>
            <person name="Gan P."/>
            <person name="Shirasu K."/>
        </authorList>
    </citation>
    <scope>NUCLEOTIDE SEQUENCE [LARGE SCALE GENOMIC DNA]</scope>
    <source>
        <strain evidence="2 3">CBS 515.97</strain>
    </source>
</reference>
<gene>
    <name evidence="2" type="ORF">C8035_v007049</name>
</gene>
<dbReference type="InterPro" id="IPR021917">
    <property type="entry name" value="Unchr_Zn-peptidase-like"/>
</dbReference>
<evidence type="ECO:0000313" key="3">
    <source>
        <dbReference type="Proteomes" id="UP000295083"/>
    </source>
</evidence>
<keyword evidence="3" id="KW-1185">Reference proteome</keyword>
<organism evidence="2 3">
    <name type="scientific">Colletotrichum spinosum</name>
    <dbReference type="NCBI Taxonomy" id="1347390"/>
    <lineage>
        <taxon>Eukaryota</taxon>
        <taxon>Fungi</taxon>
        <taxon>Dikarya</taxon>
        <taxon>Ascomycota</taxon>
        <taxon>Pezizomycotina</taxon>
        <taxon>Sordariomycetes</taxon>
        <taxon>Hypocreomycetidae</taxon>
        <taxon>Glomerellales</taxon>
        <taxon>Glomerellaceae</taxon>
        <taxon>Colletotrichum</taxon>
        <taxon>Colletotrichum orbiculare species complex</taxon>
    </lineage>
</organism>
<dbReference type="Pfam" id="PF12044">
    <property type="entry name" value="Metallopep"/>
    <property type="match status" value="1"/>
</dbReference>
<dbReference type="AlphaFoldDB" id="A0A4R8QHC9"/>
<evidence type="ECO:0000313" key="2">
    <source>
        <dbReference type="EMBL" id="TDZ37350.1"/>
    </source>
</evidence>
<feature type="region of interest" description="Disordered" evidence="1">
    <location>
        <begin position="730"/>
        <end position="759"/>
    </location>
</feature>
<accession>A0A4R8QHC9</accession>
<dbReference type="EMBL" id="QAPG01000024">
    <property type="protein sequence ID" value="TDZ37350.1"/>
    <property type="molecule type" value="Genomic_DNA"/>
</dbReference>
<dbReference type="PANTHER" id="PTHR21054:SF2">
    <property type="entry name" value="MIP04191P"/>
    <property type="match status" value="1"/>
</dbReference>
<name>A0A4R8QHC9_9PEZI</name>
<evidence type="ECO:0000256" key="1">
    <source>
        <dbReference type="SAM" id="MobiDB-lite"/>
    </source>
</evidence>
<sequence length="759" mass="84212">MSPYMPSPKRQRIVPSSTLVIDNFEEGETVHQRCIIFKGRFPAETLDNTSADEGHITVETTDGINTVFPTQHWPITNNRFKIIALLSPGRNHFSIQRVIGAHVEESRHEINLNYVPLLQSSPLHLAIMVAKDSPLLIDCPPGKHGPISSAHSSLDAAIAKLRMSAYMWQALTAEDMRMKGLGRRSFRLEEEWAADTTSREFLAGLHDSALHSSGAMRSTAKVHVIRTKKTVADLRKADVAQQNESGQQREKLFDYFRAALAAHGAPFETSGRPIVAGMILDSHYSADQNLILAHAALGCHEPSGLSLGMMGSHLAYSWPRFLEEVTACMLDTRNPGPTVGNDNKECASFWEACAVGQGAFLHEVGHAFGAPHTSGIMARGYSRHWPKNFLSQTAFSAHTKQEGCAVDDATENDARWDLKDALSFRLLPHFWLPGDVKLPPQARTSAPAVELANIEAEDFGFTISCAAKIARIEFNGIPEPQPTIAQPGDDIFYSLKSLDARFSRTEDLKLTVLGMNGKARTVQNVWKYLASPSYIRIPDSDVILRKRSVVAPLLEESDDQDTKFWQWATLLSRKKKGKVVHAEELDVRTGCILDGVYVYFSDGERVNCGPRVGRWDHSRKHTFGGHAAERFSIPKSKSITKIEIAREQTILAGMRVHFEDGSAGGALCGYGDEPEEEVLTLDVQPNEMVVGFYGRNYWGEHFDGVVEFGIITAPKDVELPDSVYDLRELQNTDGGQELNTIGDEQCEDRDDDEMDDSEQ</sequence>
<dbReference type="Proteomes" id="UP000295083">
    <property type="component" value="Unassembled WGS sequence"/>
</dbReference>
<comment type="caution">
    <text evidence="2">The sequence shown here is derived from an EMBL/GenBank/DDBJ whole genome shotgun (WGS) entry which is preliminary data.</text>
</comment>
<dbReference type="GO" id="GO:0005737">
    <property type="term" value="C:cytoplasm"/>
    <property type="evidence" value="ECO:0007669"/>
    <property type="project" value="TreeGrafter"/>
</dbReference>
<dbReference type="PANTHER" id="PTHR21054">
    <property type="entry name" value="ZINC METALLOPROTEINASE-RELATED"/>
    <property type="match status" value="1"/>
</dbReference>
<dbReference type="SUPFAM" id="SSF55486">
    <property type="entry name" value="Metalloproteases ('zincins'), catalytic domain"/>
    <property type="match status" value="1"/>
</dbReference>
<proteinExistence type="predicted"/>
<protein>
    <submittedName>
        <fullName evidence="2">Putative zinc metalloproteinase</fullName>
    </submittedName>
</protein>
<dbReference type="InterPro" id="IPR053002">
    <property type="entry name" value="Metalloproteinase_M10B"/>
</dbReference>
<feature type="compositionally biased region" description="Acidic residues" evidence="1">
    <location>
        <begin position="744"/>
        <end position="759"/>
    </location>
</feature>